<dbReference type="GO" id="GO:0008270">
    <property type="term" value="F:zinc ion binding"/>
    <property type="evidence" value="ECO:0007669"/>
    <property type="project" value="UniProtKB-KW"/>
</dbReference>
<feature type="region of interest" description="Disordered" evidence="6">
    <location>
        <begin position="676"/>
        <end position="723"/>
    </location>
</feature>
<feature type="region of interest" description="Disordered" evidence="6">
    <location>
        <begin position="479"/>
        <end position="518"/>
    </location>
</feature>
<dbReference type="SUPFAM" id="SSF57850">
    <property type="entry name" value="RING/U-box"/>
    <property type="match status" value="2"/>
</dbReference>
<dbReference type="EMBL" id="ASPP01009648">
    <property type="protein sequence ID" value="ETO23865.1"/>
    <property type="molecule type" value="Genomic_DNA"/>
</dbReference>
<dbReference type="InterPro" id="IPR019474">
    <property type="entry name" value="Ub_conjug_fac_E4_core"/>
</dbReference>
<organism evidence="9 10">
    <name type="scientific">Reticulomyxa filosa</name>
    <dbReference type="NCBI Taxonomy" id="46433"/>
    <lineage>
        <taxon>Eukaryota</taxon>
        <taxon>Sar</taxon>
        <taxon>Rhizaria</taxon>
        <taxon>Retaria</taxon>
        <taxon>Foraminifera</taxon>
        <taxon>Monothalamids</taxon>
        <taxon>Reticulomyxidae</taxon>
        <taxon>Reticulomyxa</taxon>
    </lineage>
</organism>
<evidence type="ECO:0000256" key="5">
    <source>
        <dbReference type="ARBA" id="ARBA00022833"/>
    </source>
</evidence>
<accession>X6NC59</accession>
<dbReference type="Proteomes" id="UP000023152">
    <property type="component" value="Unassembled WGS sequence"/>
</dbReference>
<evidence type="ECO:0000313" key="9">
    <source>
        <dbReference type="EMBL" id="ETO23865.1"/>
    </source>
</evidence>
<feature type="region of interest" description="Disordered" evidence="6">
    <location>
        <begin position="530"/>
        <end position="559"/>
    </location>
</feature>
<dbReference type="InterPro" id="IPR043145">
    <property type="entry name" value="Znf_ZZ_sf"/>
</dbReference>
<keyword evidence="5" id="KW-0862">Zinc</keyword>
<dbReference type="SMART" id="SM00291">
    <property type="entry name" value="ZnF_ZZ"/>
    <property type="match status" value="2"/>
</dbReference>
<evidence type="ECO:0000313" key="10">
    <source>
        <dbReference type="Proteomes" id="UP000023152"/>
    </source>
</evidence>
<feature type="compositionally biased region" description="Low complexity" evidence="6">
    <location>
        <begin position="704"/>
        <end position="720"/>
    </location>
</feature>
<keyword evidence="1" id="KW-0808">Transferase</keyword>
<keyword evidence="3" id="KW-0863">Zinc-finger</keyword>
<keyword evidence="2" id="KW-0479">Metal-binding</keyword>
<dbReference type="InterPro" id="IPR052260">
    <property type="entry name" value="Autophagy_Rcpt_SigReg"/>
</dbReference>
<name>X6NC59_RETFI</name>
<feature type="non-terminal residue" evidence="9">
    <location>
        <position position="1"/>
    </location>
</feature>
<dbReference type="Pfam" id="PF10408">
    <property type="entry name" value="Ufd2P_core"/>
    <property type="match status" value="1"/>
</dbReference>
<keyword evidence="7" id="KW-1133">Transmembrane helix</keyword>
<keyword evidence="7" id="KW-0472">Membrane</keyword>
<comment type="caution">
    <text evidence="9">The sequence shown here is derived from an EMBL/GenBank/DDBJ whole genome shotgun (WGS) entry which is preliminary data.</text>
</comment>
<evidence type="ECO:0000256" key="1">
    <source>
        <dbReference type="ARBA" id="ARBA00022679"/>
    </source>
</evidence>
<dbReference type="Gene3D" id="3.30.60.90">
    <property type="match status" value="2"/>
</dbReference>
<gene>
    <name evidence="9" type="ORF">RFI_13303</name>
</gene>
<dbReference type="InterPro" id="IPR000433">
    <property type="entry name" value="Znf_ZZ"/>
</dbReference>
<reference evidence="9 10" key="1">
    <citation type="journal article" date="2013" name="Curr. Biol.">
        <title>The Genome of the Foraminiferan Reticulomyxa filosa.</title>
        <authorList>
            <person name="Glockner G."/>
            <person name="Hulsmann N."/>
            <person name="Schleicher M."/>
            <person name="Noegel A.A."/>
            <person name="Eichinger L."/>
            <person name="Gallinger C."/>
            <person name="Pawlowski J."/>
            <person name="Sierra R."/>
            <person name="Euteneuer U."/>
            <person name="Pillet L."/>
            <person name="Moustafa A."/>
            <person name="Platzer M."/>
            <person name="Groth M."/>
            <person name="Szafranski K."/>
            <person name="Schliwa M."/>
        </authorList>
    </citation>
    <scope>NUCLEOTIDE SEQUENCE [LARGE SCALE GENOMIC DNA]</scope>
</reference>
<dbReference type="GO" id="GO:0000151">
    <property type="term" value="C:ubiquitin ligase complex"/>
    <property type="evidence" value="ECO:0007669"/>
    <property type="project" value="InterPro"/>
</dbReference>
<evidence type="ECO:0000259" key="8">
    <source>
        <dbReference type="SMART" id="SM00291"/>
    </source>
</evidence>
<proteinExistence type="predicted"/>
<dbReference type="OrthoDB" id="6270329at2759"/>
<evidence type="ECO:0000256" key="2">
    <source>
        <dbReference type="ARBA" id="ARBA00022723"/>
    </source>
</evidence>
<evidence type="ECO:0000256" key="4">
    <source>
        <dbReference type="ARBA" id="ARBA00022786"/>
    </source>
</evidence>
<dbReference type="AlphaFoldDB" id="X6NC59"/>
<dbReference type="GO" id="GO:0034450">
    <property type="term" value="F:ubiquitin-ubiquitin ligase activity"/>
    <property type="evidence" value="ECO:0007669"/>
    <property type="project" value="InterPro"/>
</dbReference>
<dbReference type="Pfam" id="PF00569">
    <property type="entry name" value="ZZ"/>
    <property type="match status" value="1"/>
</dbReference>
<feature type="transmembrane region" description="Helical" evidence="7">
    <location>
        <begin position="138"/>
        <end position="155"/>
    </location>
</feature>
<evidence type="ECO:0000256" key="7">
    <source>
        <dbReference type="SAM" id="Phobius"/>
    </source>
</evidence>
<dbReference type="PANTHER" id="PTHR15090:SF8">
    <property type="entry name" value="ZZ-TYPE ZINC FINGER-CONTAINING PROTEIN"/>
    <property type="match status" value="1"/>
</dbReference>
<keyword evidence="7" id="KW-0812">Transmembrane</keyword>
<evidence type="ECO:0000256" key="3">
    <source>
        <dbReference type="ARBA" id="ARBA00022771"/>
    </source>
</evidence>
<feature type="domain" description="ZZ-type" evidence="8">
    <location>
        <begin position="123"/>
        <end position="182"/>
    </location>
</feature>
<keyword evidence="10" id="KW-1185">Reference proteome</keyword>
<dbReference type="GO" id="GO:0006511">
    <property type="term" value="P:ubiquitin-dependent protein catabolic process"/>
    <property type="evidence" value="ECO:0007669"/>
    <property type="project" value="InterPro"/>
</dbReference>
<feature type="compositionally biased region" description="Basic and acidic residues" evidence="6">
    <location>
        <begin position="486"/>
        <end position="518"/>
    </location>
</feature>
<feature type="compositionally biased region" description="Basic and acidic residues" evidence="6">
    <location>
        <begin position="530"/>
        <end position="550"/>
    </location>
</feature>
<feature type="domain" description="ZZ-type" evidence="8">
    <location>
        <begin position="382"/>
        <end position="450"/>
    </location>
</feature>
<protein>
    <recommendedName>
        <fullName evidence="8">ZZ-type domain-containing protein</fullName>
    </recommendedName>
</protein>
<evidence type="ECO:0000256" key="6">
    <source>
        <dbReference type="SAM" id="MobiDB-lite"/>
    </source>
</evidence>
<dbReference type="GO" id="GO:0016567">
    <property type="term" value="P:protein ubiquitination"/>
    <property type="evidence" value="ECO:0007669"/>
    <property type="project" value="InterPro"/>
</dbReference>
<keyword evidence="4" id="KW-0833">Ubl conjugation pathway</keyword>
<dbReference type="PANTHER" id="PTHR15090">
    <property type="entry name" value="SEQUESTOSOME 1-RELATED"/>
    <property type="match status" value="1"/>
</dbReference>
<feature type="compositionally biased region" description="Basic residues" evidence="6">
    <location>
        <begin position="682"/>
        <end position="699"/>
    </location>
</feature>
<sequence length="1029" mass="121293">DTVSCIDPFYFLFSRHSRLRLDKEDRIATTYEEITSKWIGDMSLRQEWMEFRKQHNISNIVTDAFADVCSLSSNYFDANVNADVDADADVAGSPPPPLHDMSLFGLPNSKEYALHFLQLTYPYHSKIICDRCRQSRRSYILVAFLFVFFLSIYGIRYKCTYCNDFDLCEDCEEMVHLESIGMPTSLAVKYMECQRRHKRKNTPLPSSILIDCCYAECPFRQLTANEIIEHISTIHHDDPRVVWCPICEVNGHQYRNLKKKKKKKKGGHYYYYFFFLIFLKREGNQIRFMYIYTYMYNFLFCCKEEHDSDHDPTTHVMIKLPNDVLKQHDKEEIELPQVEVDHSSDGPLLEYYINALANTDSKEDQAEFECLPLDQWYRQHVVHQGFLCHGCGMQPIRGVRFSCLNCTTNNGSLGYFYLYANGTTYTRIAKNGFHLCSECEHKHSQGMEEKDLSLLLHDPRHVFVQIRKPIRNVVIFYEDEEEEEEKGERKEDPEVQSRRLADSSSHDQSDDLKQLERTPMDVDLSIATRLEAEEKENQKEKEEKEEKEERGDEEQSNLRVPRLKATKVPAHEFKFEHRKLMFAPLVSVTPAFDYRSEWFYLTLCTIYYSLAPIMMRYMFLCKEMQSQSQSLHGRRADDENLRRVFTNNGKRRIGYEVELWNPTLINNQVVCVEREASAEKAKAKRESKKSKGKRKRKENRNKNDNNNNNNDNNNNNNNDNNNEELDLKELPEELPETLASLPEFMLSFLGQYTAFVLTHEELLRKKHTSSKQMDPSAIIELFVMLFRQPSFIKNPHMLAQLLENFCEWTTMHDDVHVSFLRNWLQCMPMQRYMIGSLLNLFVMADARASLKVVKLSVRNNVCRLLLLFLDKDRLEDTCYHQSSDMMLQYLLQDPLACRARMAFVSHLMDDLTCLFDEAFSLFFSMLDYFQHYMRLGEINRRNQHFKLFLYQQLLNDDYKYNTLVTLILVLLQLLELVCSLPFFQSHCLFKVEILKQFAPFLVFYINKIFQSIQVLHNLMAGNVSSNFIS</sequence>